<dbReference type="PANTHER" id="PTHR42790:SF19">
    <property type="entry name" value="KYNURENINE_ALPHA-AMINOADIPATE AMINOTRANSFERASE, MITOCHONDRIAL"/>
    <property type="match status" value="1"/>
</dbReference>
<evidence type="ECO:0000256" key="2">
    <source>
        <dbReference type="ARBA" id="ARBA00007441"/>
    </source>
</evidence>
<evidence type="ECO:0000313" key="9">
    <source>
        <dbReference type="Proteomes" id="UP000030669"/>
    </source>
</evidence>
<name>S7QB96_GLOTA</name>
<keyword evidence="9" id="KW-1185">Reference proteome</keyword>
<dbReference type="Gene3D" id="3.40.640.10">
    <property type="entry name" value="Type I PLP-dependent aspartate aminotransferase-like (Major domain)"/>
    <property type="match status" value="2"/>
</dbReference>
<feature type="region of interest" description="Disordered" evidence="6">
    <location>
        <begin position="1"/>
        <end position="23"/>
    </location>
</feature>
<reference evidence="8 9" key="1">
    <citation type="journal article" date="2012" name="Science">
        <title>The Paleozoic origin of enzymatic lignin decomposition reconstructed from 31 fungal genomes.</title>
        <authorList>
            <person name="Floudas D."/>
            <person name="Binder M."/>
            <person name="Riley R."/>
            <person name="Barry K."/>
            <person name="Blanchette R.A."/>
            <person name="Henrissat B."/>
            <person name="Martinez A.T."/>
            <person name="Otillar R."/>
            <person name="Spatafora J.W."/>
            <person name="Yadav J.S."/>
            <person name="Aerts A."/>
            <person name="Benoit I."/>
            <person name="Boyd A."/>
            <person name="Carlson A."/>
            <person name="Copeland A."/>
            <person name="Coutinho P.M."/>
            <person name="de Vries R.P."/>
            <person name="Ferreira P."/>
            <person name="Findley K."/>
            <person name="Foster B."/>
            <person name="Gaskell J."/>
            <person name="Glotzer D."/>
            <person name="Gorecki P."/>
            <person name="Heitman J."/>
            <person name="Hesse C."/>
            <person name="Hori C."/>
            <person name="Igarashi K."/>
            <person name="Jurgens J.A."/>
            <person name="Kallen N."/>
            <person name="Kersten P."/>
            <person name="Kohler A."/>
            <person name="Kuees U."/>
            <person name="Kumar T.K.A."/>
            <person name="Kuo A."/>
            <person name="LaButti K."/>
            <person name="Larrondo L.F."/>
            <person name="Lindquist E."/>
            <person name="Ling A."/>
            <person name="Lombard V."/>
            <person name="Lucas S."/>
            <person name="Lundell T."/>
            <person name="Martin R."/>
            <person name="McLaughlin D.J."/>
            <person name="Morgenstern I."/>
            <person name="Morin E."/>
            <person name="Murat C."/>
            <person name="Nagy L.G."/>
            <person name="Nolan M."/>
            <person name="Ohm R.A."/>
            <person name="Patyshakuliyeva A."/>
            <person name="Rokas A."/>
            <person name="Ruiz-Duenas F.J."/>
            <person name="Sabat G."/>
            <person name="Salamov A."/>
            <person name="Samejima M."/>
            <person name="Schmutz J."/>
            <person name="Slot J.C."/>
            <person name="St John F."/>
            <person name="Stenlid J."/>
            <person name="Sun H."/>
            <person name="Sun S."/>
            <person name="Syed K."/>
            <person name="Tsang A."/>
            <person name="Wiebenga A."/>
            <person name="Young D."/>
            <person name="Pisabarro A."/>
            <person name="Eastwood D.C."/>
            <person name="Martin F."/>
            <person name="Cullen D."/>
            <person name="Grigoriev I.V."/>
            <person name="Hibbett D.S."/>
        </authorList>
    </citation>
    <scope>NUCLEOTIDE SEQUENCE [LARGE SCALE GENOMIC DNA]</scope>
    <source>
        <strain evidence="8 9">ATCC 11539</strain>
    </source>
</reference>
<feature type="domain" description="Aminotransferase class I/classII large" evidence="7">
    <location>
        <begin position="184"/>
        <end position="387"/>
    </location>
</feature>
<dbReference type="Proteomes" id="UP000030669">
    <property type="component" value="Unassembled WGS sequence"/>
</dbReference>
<organism evidence="8 9">
    <name type="scientific">Gloeophyllum trabeum (strain ATCC 11539 / FP-39264 / Madison 617)</name>
    <name type="common">Brown rot fungus</name>
    <dbReference type="NCBI Taxonomy" id="670483"/>
    <lineage>
        <taxon>Eukaryota</taxon>
        <taxon>Fungi</taxon>
        <taxon>Dikarya</taxon>
        <taxon>Basidiomycota</taxon>
        <taxon>Agaricomycotina</taxon>
        <taxon>Agaricomycetes</taxon>
        <taxon>Gloeophyllales</taxon>
        <taxon>Gloeophyllaceae</taxon>
        <taxon>Gloeophyllum</taxon>
    </lineage>
</organism>
<evidence type="ECO:0000256" key="1">
    <source>
        <dbReference type="ARBA" id="ARBA00001933"/>
    </source>
</evidence>
<evidence type="ECO:0000256" key="5">
    <source>
        <dbReference type="ARBA" id="ARBA00022898"/>
    </source>
</evidence>
<dbReference type="CDD" id="cd00609">
    <property type="entry name" value="AAT_like"/>
    <property type="match status" value="1"/>
</dbReference>
<keyword evidence="4 8" id="KW-0808">Transferase</keyword>
<dbReference type="InterPro" id="IPR004839">
    <property type="entry name" value="Aminotransferase_I/II_large"/>
</dbReference>
<dbReference type="InterPro" id="IPR015424">
    <property type="entry name" value="PyrdxlP-dep_Trfase"/>
</dbReference>
<evidence type="ECO:0000256" key="4">
    <source>
        <dbReference type="ARBA" id="ARBA00022679"/>
    </source>
</evidence>
<sequence length="399" mass="44040">MVPTHSDGIHAVEPTTDSSNGPRELKYLPAEFYASRLSDAAKDLQPSAILSLFPLETTPGLISLLAGKPNGSTFPFTSFQYSVRSPVDPSQEQTIRLDGAQLSESLQYGRSAGQADLLEWAYGLQEYAHGRRRGEGWRISVGNGSQDMINKAVWATVNRGDAVLLETPMYSGVLPMFQALHCEMIDDPYYFLYYGAATRPPSYFSLERDEAEVGRVLRFDSLSKILSSGLRVGFISAPEPFVTVIDSHTATSNLHPSSLTQMVAYTLLSSWGYDTLMLHSAHVSGFYKAKRDVFERAMRKHLDGLAEWTPPEAGMFYWFKLLLHAPGVPETSLEEDSEAVIRTKAVEKGVLALPGTVFLPSGRKTAYVRAAFSLLSDEAINEALKRLREVVLDARGTSE</sequence>
<dbReference type="OMA" id="HAKRDVF"/>
<keyword evidence="5" id="KW-0663">Pyridoxal phosphate</keyword>
<evidence type="ECO:0000259" key="7">
    <source>
        <dbReference type="Pfam" id="PF00155"/>
    </source>
</evidence>
<proteinExistence type="inferred from homology"/>
<keyword evidence="3" id="KW-0032">Aminotransferase</keyword>
<dbReference type="GO" id="GO:0008483">
    <property type="term" value="F:transaminase activity"/>
    <property type="evidence" value="ECO:0007669"/>
    <property type="project" value="UniProtKB-KW"/>
</dbReference>
<comment type="similarity">
    <text evidence="2">Belongs to the class-I pyridoxal-phosphate-dependent aminotransferase family.</text>
</comment>
<dbReference type="PANTHER" id="PTHR42790">
    <property type="entry name" value="AMINOTRANSFERASE"/>
    <property type="match status" value="1"/>
</dbReference>
<dbReference type="STRING" id="670483.S7QB96"/>
<dbReference type="GeneID" id="19308510"/>
<evidence type="ECO:0000313" key="8">
    <source>
        <dbReference type="EMBL" id="EPQ56597.1"/>
    </source>
</evidence>
<dbReference type="GO" id="GO:1901605">
    <property type="term" value="P:alpha-amino acid metabolic process"/>
    <property type="evidence" value="ECO:0007669"/>
    <property type="project" value="TreeGrafter"/>
</dbReference>
<dbReference type="KEGG" id="gtr:GLOTRDRAFT_75354"/>
<gene>
    <name evidence="8" type="ORF">GLOTRDRAFT_75354</name>
</gene>
<dbReference type="InterPro" id="IPR050859">
    <property type="entry name" value="Class-I_PLP-dep_aminotransf"/>
</dbReference>
<dbReference type="EMBL" id="KB469300">
    <property type="protein sequence ID" value="EPQ56597.1"/>
    <property type="molecule type" value="Genomic_DNA"/>
</dbReference>
<dbReference type="RefSeq" id="XP_007865305.1">
    <property type="nucleotide sequence ID" value="XM_007867114.1"/>
</dbReference>
<dbReference type="InterPro" id="IPR015421">
    <property type="entry name" value="PyrdxlP-dep_Trfase_major"/>
</dbReference>
<dbReference type="Pfam" id="PF00155">
    <property type="entry name" value="Aminotran_1_2"/>
    <property type="match status" value="1"/>
</dbReference>
<dbReference type="InterPro" id="IPR015422">
    <property type="entry name" value="PyrdxlP-dep_Trfase_small"/>
</dbReference>
<evidence type="ECO:0000256" key="6">
    <source>
        <dbReference type="SAM" id="MobiDB-lite"/>
    </source>
</evidence>
<dbReference type="GO" id="GO:0030170">
    <property type="term" value="F:pyridoxal phosphate binding"/>
    <property type="evidence" value="ECO:0007669"/>
    <property type="project" value="InterPro"/>
</dbReference>
<dbReference type="AlphaFoldDB" id="S7QB96"/>
<dbReference type="SUPFAM" id="SSF53383">
    <property type="entry name" value="PLP-dependent transferases"/>
    <property type="match status" value="1"/>
</dbReference>
<dbReference type="eggNOG" id="KOG0634">
    <property type="taxonomic scope" value="Eukaryota"/>
</dbReference>
<protein>
    <submittedName>
        <fullName evidence="8">PLP-dependent transferase</fullName>
    </submittedName>
</protein>
<dbReference type="HOGENOM" id="CLU_017584_0_6_1"/>
<dbReference type="OrthoDB" id="691673at2759"/>
<dbReference type="Gene3D" id="3.90.1150.10">
    <property type="entry name" value="Aspartate Aminotransferase, domain 1"/>
    <property type="match status" value="1"/>
</dbReference>
<accession>S7QB96</accession>
<comment type="cofactor">
    <cofactor evidence="1">
        <name>pyridoxal 5'-phosphate</name>
        <dbReference type="ChEBI" id="CHEBI:597326"/>
    </cofactor>
</comment>
<evidence type="ECO:0000256" key="3">
    <source>
        <dbReference type="ARBA" id="ARBA00022576"/>
    </source>
</evidence>